<comment type="subcellular location">
    <subcellularLocation>
        <location evidence="1 9">Cell outer membrane</location>
        <topology evidence="1 9">Multi-pass membrane protein</topology>
    </subcellularLocation>
</comment>
<comment type="caution">
    <text evidence="14">The sequence shown here is derived from an EMBL/GenBank/DDBJ whole genome shotgun (WGS) entry which is preliminary data.</text>
</comment>
<reference evidence="14 15" key="1">
    <citation type="submission" date="2018-11" db="EMBL/GenBank/DDBJ databases">
        <title>Lysobacter cryohumiis sp. nov., isolated from soil in the Tianshan Mountains, Xinjiang, China.</title>
        <authorList>
            <person name="Luo Y."/>
            <person name="Sheng H."/>
        </authorList>
    </citation>
    <scope>NUCLEOTIDE SEQUENCE [LARGE SCALE GENOMIC DNA]</scope>
    <source>
        <strain evidence="14 15">ZS60</strain>
    </source>
</reference>
<evidence type="ECO:0000259" key="13">
    <source>
        <dbReference type="Pfam" id="PF07715"/>
    </source>
</evidence>
<evidence type="ECO:0000256" key="7">
    <source>
        <dbReference type="ARBA" id="ARBA00023136"/>
    </source>
</evidence>
<evidence type="ECO:0000256" key="4">
    <source>
        <dbReference type="ARBA" id="ARBA00022452"/>
    </source>
</evidence>
<evidence type="ECO:0000256" key="3">
    <source>
        <dbReference type="ARBA" id="ARBA00022448"/>
    </source>
</evidence>
<dbReference type="InterPro" id="IPR039426">
    <property type="entry name" value="TonB-dep_rcpt-like"/>
</dbReference>
<dbReference type="InterPro" id="IPR036942">
    <property type="entry name" value="Beta-barrel_TonB_sf"/>
</dbReference>
<dbReference type="AlphaFoldDB" id="A0A3M8SSW5"/>
<dbReference type="Proteomes" id="UP000267049">
    <property type="component" value="Unassembled WGS sequence"/>
</dbReference>
<keyword evidence="7 9" id="KW-0472">Membrane</keyword>
<dbReference type="Pfam" id="PF00593">
    <property type="entry name" value="TonB_dep_Rec_b-barrel"/>
    <property type="match status" value="1"/>
</dbReference>
<dbReference type="InterPro" id="IPR000531">
    <property type="entry name" value="Beta-barrel_TonB"/>
</dbReference>
<feature type="chain" id="PRO_5018261130" evidence="11">
    <location>
        <begin position="46"/>
        <end position="684"/>
    </location>
</feature>
<accession>A0A3M8SSW5</accession>
<dbReference type="Gene3D" id="2.170.130.10">
    <property type="entry name" value="TonB-dependent receptor, plug domain"/>
    <property type="match status" value="1"/>
</dbReference>
<dbReference type="Gene3D" id="2.40.170.20">
    <property type="entry name" value="TonB-dependent receptor, beta-barrel domain"/>
    <property type="match status" value="1"/>
</dbReference>
<dbReference type="GO" id="GO:0009279">
    <property type="term" value="C:cell outer membrane"/>
    <property type="evidence" value="ECO:0007669"/>
    <property type="project" value="UniProtKB-SubCell"/>
</dbReference>
<protein>
    <submittedName>
        <fullName evidence="14">TonB-dependent receptor</fullName>
    </submittedName>
</protein>
<evidence type="ECO:0000256" key="2">
    <source>
        <dbReference type="ARBA" id="ARBA00009810"/>
    </source>
</evidence>
<name>A0A3M8SSW5_9GAMM</name>
<dbReference type="Pfam" id="PF07715">
    <property type="entry name" value="Plug"/>
    <property type="match status" value="1"/>
</dbReference>
<keyword evidence="6 10" id="KW-0798">TonB box</keyword>
<evidence type="ECO:0000313" key="15">
    <source>
        <dbReference type="Proteomes" id="UP000267049"/>
    </source>
</evidence>
<keyword evidence="4 9" id="KW-1134">Transmembrane beta strand</keyword>
<evidence type="ECO:0000256" key="8">
    <source>
        <dbReference type="ARBA" id="ARBA00023237"/>
    </source>
</evidence>
<evidence type="ECO:0000256" key="10">
    <source>
        <dbReference type="RuleBase" id="RU003357"/>
    </source>
</evidence>
<keyword evidence="3 9" id="KW-0813">Transport</keyword>
<comment type="similarity">
    <text evidence="2 9 10">Belongs to the TonB-dependent receptor family.</text>
</comment>
<evidence type="ECO:0000256" key="6">
    <source>
        <dbReference type="ARBA" id="ARBA00023077"/>
    </source>
</evidence>
<dbReference type="GO" id="GO:0015344">
    <property type="term" value="F:siderophore uptake transmembrane transporter activity"/>
    <property type="evidence" value="ECO:0007669"/>
    <property type="project" value="TreeGrafter"/>
</dbReference>
<dbReference type="PANTHER" id="PTHR30069:SF41">
    <property type="entry name" value="HEME_HEMOPEXIN UTILIZATION PROTEIN C"/>
    <property type="match status" value="1"/>
</dbReference>
<dbReference type="InterPro" id="IPR037066">
    <property type="entry name" value="Plug_dom_sf"/>
</dbReference>
<keyword evidence="5 9" id="KW-0812">Transmembrane</keyword>
<evidence type="ECO:0000313" key="14">
    <source>
        <dbReference type="EMBL" id="RNF84401.1"/>
    </source>
</evidence>
<keyword evidence="14" id="KW-0675">Receptor</keyword>
<feature type="domain" description="TonB-dependent receptor-like beta-barrel" evidence="12">
    <location>
        <begin position="244"/>
        <end position="646"/>
    </location>
</feature>
<dbReference type="PANTHER" id="PTHR30069">
    <property type="entry name" value="TONB-DEPENDENT OUTER MEMBRANE RECEPTOR"/>
    <property type="match status" value="1"/>
</dbReference>
<sequence length="684" mass="75253">MRQRSPSGRADPAFFLPGRSSMNSLPMRLSLTGATLLALAPMAHAVQPLPDAEARTLDEVVVTAEREPGNFAIDRNEIELTQAADLGDLLSNESGVAVGGGSTVAQKVYVRGFEDTLLNVTIDGAQQPAELYHHQTRVQVEPEFIRSIELDAGAGAATAGAGALTGTMRVNTRNAFDMLSPGRDAGMLVKGAAGFNGQDHHKAVVAAFARVGPNLGLMATHVRHDGGDYDDGNGQRVSPTAFDHERSQVKLNGQFNAHSFDLSAERLDDTGTYYERPHMTNFNGRFQLSDHRMRRETLSYNHRYNPASAAIDVRATAYRNDSRYQNRRNNTGLVYSRGQQVSTGFDLRNTTRLDAFDLVYGIDYRRDELRATQQATPPPFWGSTQQTARVFGAYVQGDWRPSASWLLSAGVRWDDYRHEVDAGVGKGASNAQSRPSPNLAIEWRPTDHLSLRAAYAQAFRGVTIREAFFSALYTHHGDLEGERADNVELGLAYERDGWYLRATGFRQHIDNYIAAVYTGNAEWGHWGNIGQAEVDGYELEAGKDWQQFGVGLGVWNSDNRFDDRPLNDADLGLGTGIGRTWTARVDWRSASGRSRYGLRARRVEDEANSIAPGAPDKPGYAVVDAMANWQLLADGQLVLGVALNNLFDRHYYDHATYGYNAGAGAYVGFPASGRELVTSISYRF</sequence>
<dbReference type="EMBL" id="RIBS01000003">
    <property type="protein sequence ID" value="RNF84401.1"/>
    <property type="molecule type" value="Genomic_DNA"/>
</dbReference>
<feature type="domain" description="TonB-dependent receptor plug" evidence="13">
    <location>
        <begin position="72"/>
        <end position="167"/>
    </location>
</feature>
<keyword evidence="11" id="KW-0732">Signal</keyword>
<dbReference type="GO" id="GO:0044718">
    <property type="term" value="P:siderophore transmembrane transport"/>
    <property type="evidence" value="ECO:0007669"/>
    <property type="project" value="TreeGrafter"/>
</dbReference>
<keyword evidence="15" id="KW-1185">Reference proteome</keyword>
<evidence type="ECO:0000256" key="11">
    <source>
        <dbReference type="SAM" id="SignalP"/>
    </source>
</evidence>
<dbReference type="SUPFAM" id="SSF56935">
    <property type="entry name" value="Porins"/>
    <property type="match status" value="1"/>
</dbReference>
<dbReference type="InterPro" id="IPR012910">
    <property type="entry name" value="Plug_dom"/>
</dbReference>
<dbReference type="OrthoDB" id="9760494at2"/>
<proteinExistence type="inferred from homology"/>
<evidence type="ECO:0000256" key="5">
    <source>
        <dbReference type="ARBA" id="ARBA00022692"/>
    </source>
</evidence>
<feature type="signal peptide" evidence="11">
    <location>
        <begin position="1"/>
        <end position="45"/>
    </location>
</feature>
<evidence type="ECO:0000259" key="12">
    <source>
        <dbReference type="Pfam" id="PF00593"/>
    </source>
</evidence>
<dbReference type="PROSITE" id="PS52016">
    <property type="entry name" value="TONB_DEPENDENT_REC_3"/>
    <property type="match status" value="1"/>
</dbReference>
<evidence type="ECO:0000256" key="1">
    <source>
        <dbReference type="ARBA" id="ARBA00004571"/>
    </source>
</evidence>
<keyword evidence="8 9" id="KW-0998">Cell outer membrane</keyword>
<evidence type="ECO:0000256" key="9">
    <source>
        <dbReference type="PROSITE-ProRule" id="PRU01360"/>
    </source>
</evidence>
<organism evidence="14 15">
    <name type="scientific">Montanilutibacter psychrotolerans</name>
    <dbReference type="NCBI Taxonomy" id="1327343"/>
    <lineage>
        <taxon>Bacteria</taxon>
        <taxon>Pseudomonadati</taxon>
        <taxon>Pseudomonadota</taxon>
        <taxon>Gammaproteobacteria</taxon>
        <taxon>Lysobacterales</taxon>
        <taxon>Lysobacteraceae</taxon>
        <taxon>Montanilutibacter</taxon>
    </lineage>
</organism>
<gene>
    <name evidence="14" type="ORF">EER27_08460</name>
</gene>